<evidence type="ECO:0000256" key="1">
    <source>
        <dbReference type="SAM" id="Phobius"/>
    </source>
</evidence>
<evidence type="ECO:0000313" key="3">
    <source>
        <dbReference type="Proteomes" id="UP000011568"/>
    </source>
</evidence>
<feature type="transmembrane region" description="Helical" evidence="1">
    <location>
        <begin position="9"/>
        <end position="30"/>
    </location>
</feature>
<reference evidence="2 3" key="1">
    <citation type="journal article" date="2014" name="PLoS Genet.">
        <title>Phylogenetically driven sequencing of extremely halophilic archaea reveals strategies for static and dynamic osmo-response.</title>
        <authorList>
            <person name="Becker E.A."/>
            <person name="Seitzer P.M."/>
            <person name="Tritt A."/>
            <person name="Larsen D."/>
            <person name="Krusor M."/>
            <person name="Yao A.I."/>
            <person name="Wu D."/>
            <person name="Madern D."/>
            <person name="Eisen J.A."/>
            <person name="Darling A.E."/>
            <person name="Facciotti M.T."/>
        </authorList>
    </citation>
    <scope>NUCLEOTIDE SEQUENCE [LARGE SCALE GENOMIC DNA]</scope>
    <source>
        <strain evidence="2 3">DSM 1307</strain>
    </source>
</reference>
<keyword evidence="1" id="KW-0472">Membrane</keyword>
<accession>M0MG46</accession>
<dbReference type="EMBL" id="AOMC01000109">
    <property type="protein sequence ID" value="EMA44328.1"/>
    <property type="molecule type" value="Genomic_DNA"/>
</dbReference>
<comment type="caution">
    <text evidence="2">The sequence shown here is derived from an EMBL/GenBank/DDBJ whole genome shotgun (WGS) entry which is preliminary data.</text>
</comment>
<gene>
    <name evidence="2" type="ORF">C448_08644</name>
</gene>
<dbReference type="RefSeq" id="WP_004053923.1">
    <property type="nucleotide sequence ID" value="NZ_AOMC01000109.1"/>
</dbReference>
<proteinExistence type="predicted"/>
<protein>
    <submittedName>
        <fullName evidence="2">Uncharacterized protein</fullName>
    </submittedName>
</protein>
<dbReference type="OrthoDB" id="271121at2157"/>
<name>M0MG46_HALMO</name>
<dbReference type="STRING" id="931277.C448_08644"/>
<feature type="transmembrane region" description="Helical" evidence="1">
    <location>
        <begin position="50"/>
        <end position="75"/>
    </location>
</feature>
<dbReference type="AlphaFoldDB" id="M0MG46"/>
<keyword evidence="1" id="KW-0812">Transmembrane</keyword>
<feature type="transmembrane region" description="Helical" evidence="1">
    <location>
        <begin position="96"/>
        <end position="127"/>
    </location>
</feature>
<organism evidence="2 3">
    <name type="scientific">Halococcus morrhuae DSM 1307</name>
    <dbReference type="NCBI Taxonomy" id="931277"/>
    <lineage>
        <taxon>Archaea</taxon>
        <taxon>Methanobacteriati</taxon>
        <taxon>Methanobacteriota</taxon>
        <taxon>Stenosarchaea group</taxon>
        <taxon>Halobacteria</taxon>
        <taxon>Halobacteriales</taxon>
        <taxon>Halococcaceae</taxon>
        <taxon>Halococcus</taxon>
    </lineage>
</organism>
<sequence>MTESFSSRWWYGIAATLVLLLLVWIGWAGVRLTTAVVPGTDPSQLVPHGIESLLFLLGTFVFVVATWTSAPIFTISLFMDARAVNRGDFDWRPNQYLYGLVGLLHLGALFTVVVYAVTMPVALFYLYRRHRYVGTP</sequence>
<evidence type="ECO:0000313" key="2">
    <source>
        <dbReference type="EMBL" id="EMA44328.1"/>
    </source>
</evidence>
<dbReference type="Proteomes" id="UP000011568">
    <property type="component" value="Unassembled WGS sequence"/>
</dbReference>
<keyword evidence="3" id="KW-1185">Reference proteome</keyword>
<dbReference type="eggNOG" id="arCOG09311">
    <property type="taxonomic scope" value="Archaea"/>
</dbReference>
<dbReference type="PATRIC" id="fig|931277.6.peg.1696"/>
<keyword evidence="1" id="KW-1133">Transmembrane helix</keyword>